<organism evidence="2 3">
    <name type="scientific">Arctia plantaginis</name>
    <name type="common">Wood tiger moth</name>
    <name type="synonym">Phalaena plantaginis</name>
    <dbReference type="NCBI Taxonomy" id="874455"/>
    <lineage>
        <taxon>Eukaryota</taxon>
        <taxon>Metazoa</taxon>
        <taxon>Ecdysozoa</taxon>
        <taxon>Arthropoda</taxon>
        <taxon>Hexapoda</taxon>
        <taxon>Insecta</taxon>
        <taxon>Pterygota</taxon>
        <taxon>Neoptera</taxon>
        <taxon>Endopterygota</taxon>
        <taxon>Lepidoptera</taxon>
        <taxon>Glossata</taxon>
        <taxon>Ditrysia</taxon>
        <taxon>Noctuoidea</taxon>
        <taxon>Erebidae</taxon>
        <taxon>Arctiinae</taxon>
        <taxon>Arctia</taxon>
    </lineage>
</organism>
<evidence type="ECO:0000313" key="3">
    <source>
        <dbReference type="Proteomes" id="UP000494106"/>
    </source>
</evidence>
<keyword evidence="1" id="KW-1133">Transmembrane helix</keyword>
<accession>A0A8S1BDS2</accession>
<protein>
    <submittedName>
        <fullName evidence="2">Uncharacterized protein</fullName>
    </submittedName>
</protein>
<reference evidence="2 3" key="1">
    <citation type="submission" date="2020-04" db="EMBL/GenBank/DDBJ databases">
        <authorList>
            <person name="Wallbank WR R."/>
            <person name="Pardo Diaz C."/>
            <person name="Kozak K."/>
            <person name="Martin S."/>
            <person name="Jiggins C."/>
            <person name="Moest M."/>
            <person name="Warren A I."/>
            <person name="Byers J.R.P. K."/>
            <person name="Montejo-Kovacevich G."/>
            <person name="Yen C E."/>
        </authorList>
    </citation>
    <scope>NUCLEOTIDE SEQUENCE [LARGE SCALE GENOMIC DNA]</scope>
</reference>
<proteinExistence type="predicted"/>
<name>A0A8S1BDS2_ARCPL</name>
<keyword evidence="1" id="KW-0812">Transmembrane</keyword>
<dbReference type="EMBL" id="CADEBC010000592">
    <property type="protein sequence ID" value="CAB3257824.1"/>
    <property type="molecule type" value="Genomic_DNA"/>
</dbReference>
<evidence type="ECO:0000313" key="2">
    <source>
        <dbReference type="EMBL" id="CAB3257824.1"/>
    </source>
</evidence>
<sequence length="123" mass="14473">MQQNRILIQSFMMWRRGHGQSVPDEEIAYYYNGDIPDLTPIYTHKIDEKEFKPHLEKNFTFLKVEYLSPVSTVYIEYFPATYSLKFTIVVPLVSIKFAVAAFALKKKSRRQSRSSLNVVYLKI</sequence>
<gene>
    <name evidence="2" type="ORF">APLA_LOCUS16196</name>
</gene>
<feature type="transmembrane region" description="Helical" evidence="1">
    <location>
        <begin position="86"/>
        <end position="104"/>
    </location>
</feature>
<keyword evidence="1" id="KW-0472">Membrane</keyword>
<keyword evidence="3" id="KW-1185">Reference proteome</keyword>
<dbReference type="AlphaFoldDB" id="A0A8S1BDS2"/>
<dbReference type="OrthoDB" id="6924550at2759"/>
<evidence type="ECO:0000256" key="1">
    <source>
        <dbReference type="SAM" id="Phobius"/>
    </source>
</evidence>
<comment type="caution">
    <text evidence="2">The sequence shown here is derived from an EMBL/GenBank/DDBJ whole genome shotgun (WGS) entry which is preliminary data.</text>
</comment>
<dbReference type="Proteomes" id="UP000494106">
    <property type="component" value="Unassembled WGS sequence"/>
</dbReference>